<evidence type="ECO:0000256" key="2">
    <source>
        <dbReference type="PROSITE-ProRule" id="PRU00059"/>
    </source>
</evidence>
<dbReference type="InterPro" id="IPR000859">
    <property type="entry name" value="CUB_dom"/>
</dbReference>
<dbReference type="Pfam" id="PF00431">
    <property type="entry name" value="CUB"/>
    <property type="match status" value="2"/>
</dbReference>
<protein>
    <recommendedName>
        <fullName evidence="3">CUB domain-containing protein</fullName>
    </recommendedName>
</protein>
<comment type="caution">
    <text evidence="2">Lacks conserved residue(s) required for the propagation of feature annotation.</text>
</comment>
<feature type="non-terminal residue" evidence="4">
    <location>
        <position position="1"/>
    </location>
</feature>
<dbReference type="PROSITE" id="PS01180">
    <property type="entry name" value="CUB"/>
    <property type="match status" value="2"/>
</dbReference>
<dbReference type="Gene3D" id="2.60.120.290">
    <property type="entry name" value="Spermadhesin, CUB domain"/>
    <property type="match status" value="2"/>
</dbReference>
<organism evidence="4">
    <name type="scientific">Graphocephala atropunctata</name>
    <dbReference type="NCBI Taxonomy" id="36148"/>
    <lineage>
        <taxon>Eukaryota</taxon>
        <taxon>Metazoa</taxon>
        <taxon>Ecdysozoa</taxon>
        <taxon>Arthropoda</taxon>
        <taxon>Hexapoda</taxon>
        <taxon>Insecta</taxon>
        <taxon>Pterygota</taxon>
        <taxon>Neoptera</taxon>
        <taxon>Paraneoptera</taxon>
        <taxon>Hemiptera</taxon>
        <taxon>Auchenorrhyncha</taxon>
        <taxon>Membracoidea</taxon>
        <taxon>Cicadellidae</taxon>
        <taxon>Cicadellinae</taxon>
        <taxon>Cicadellini</taxon>
        <taxon>Graphocephala</taxon>
    </lineage>
</organism>
<accession>A0A1B6KTZ5</accession>
<evidence type="ECO:0000259" key="3">
    <source>
        <dbReference type="PROSITE" id="PS01180"/>
    </source>
</evidence>
<dbReference type="FunFam" id="2.60.120.290:FF:000058">
    <property type="entry name" value="CUB domaincontaining protein"/>
    <property type="match status" value="1"/>
</dbReference>
<dbReference type="SMART" id="SM00042">
    <property type="entry name" value="CUB"/>
    <property type="match status" value="2"/>
</dbReference>
<dbReference type="GO" id="GO:0005886">
    <property type="term" value="C:plasma membrane"/>
    <property type="evidence" value="ECO:0007669"/>
    <property type="project" value="TreeGrafter"/>
</dbReference>
<dbReference type="CDD" id="cd00041">
    <property type="entry name" value="CUB"/>
    <property type="match status" value="2"/>
</dbReference>
<dbReference type="PANTHER" id="PTHR47537:SF2">
    <property type="entry name" value="CUBILIN"/>
    <property type="match status" value="1"/>
</dbReference>
<name>A0A1B6KTZ5_9HEMI</name>
<feature type="domain" description="CUB" evidence="3">
    <location>
        <begin position="52"/>
        <end position="173"/>
    </location>
</feature>
<dbReference type="AlphaFoldDB" id="A0A1B6KTZ5"/>
<gene>
    <name evidence="4" type="ORF">g.11983</name>
</gene>
<dbReference type="PANTHER" id="PTHR47537">
    <property type="entry name" value="CUBILIN"/>
    <property type="match status" value="1"/>
</dbReference>
<evidence type="ECO:0000313" key="4">
    <source>
        <dbReference type="EMBL" id="JAT14871.1"/>
    </source>
</evidence>
<dbReference type="SUPFAM" id="SSF49854">
    <property type="entry name" value="Spermadhesin, CUB domain"/>
    <property type="match status" value="2"/>
</dbReference>
<evidence type="ECO:0000256" key="1">
    <source>
        <dbReference type="ARBA" id="ARBA00023157"/>
    </source>
</evidence>
<dbReference type="EMBL" id="GEBQ01025106">
    <property type="protein sequence ID" value="JAT14871.1"/>
    <property type="molecule type" value="Transcribed_RNA"/>
</dbReference>
<keyword evidence="1" id="KW-1015">Disulfide bond</keyword>
<dbReference type="InterPro" id="IPR035914">
    <property type="entry name" value="Sperma_CUB_dom_sf"/>
</dbReference>
<proteinExistence type="predicted"/>
<feature type="domain" description="CUB" evidence="3">
    <location>
        <begin position="189"/>
        <end position="310"/>
    </location>
</feature>
<dbReference type="InterPro" id="IPR053207">
    <property type="entry name" value="Non-NMDA_GluR_Accessory"/>
</dbReference>
<reference evidence="4" key="1">
    <citation type="submission" date="2015-11" db="EMBL/GenBank/DDBJ databases">
        <title>De novo transcriptome assembly of four potential Pierce s Disease insect vectors from Arizona vineyards.</title>
        <authorList>
            <person name="Tassone E.E."/>
        </authorList>
    </citation>
    <scope>NUCLEOTIDE SEQUENCE</scope>
</reference>
<sequence length="346" mass="39264">CSRSRFVALLSARHVLVTNLCYSLMAAVLALLLALLVAVLAKDLEDVKASSCDVIISSDSMKNGTVSSPSFPNPYAPRSHCRYDFQGRGKERVQIVFTDFNLYHPTGDSKECESLDSVMAYVLIEGRMEKIDNFCGSLVPKPLMSNGARLMLEFRGIYSSRYARGFRATYTFTENFGVMTGVQHDALPCAFMFNSTGPYGSSNGTFSSPNFPGFYPRDTECHYFFQGDTNQRVRLYFHYFDVEGVLPCEATSASDYVEFSNFMARDRKYSRHCGQLKDFEIESDRRFFRVTFWSNDRLDGTGFNATYQFIDDVDTAHTARPTLMTGGALRHTLQVWWLAWLLVLLR</sequence>